<gene>
    <name evidence="2" type="ORF">B0A55_12584</name>
</gene>
<evidence type="ECO:0000256" key="1">
    <source>
        <dbReference type="SAM" id="MobiDB-lite"/>
    </source>
</evidence>
<dbReference type="PANTHER" id="PTHR42085:SF1">
    <property type="entry name" value="F-BOX DOMAIN-CONTAINING PROTEIN"/>
    <property type="match status" value="1"/>
</dbReference>
<accession>A0A4U0VHS8</accession>
<feature type="compositionally biased region" description="Basic and acidic residues" evidence="1">
    <location>
        <begin position="1"/>
        <end position="18"/>
    </location>
</feature>
<evidence type="ECO:0000313" key="2">
    <source>
        <dbReference type="EMBL" id="TKA48322.1"/>
    </source>
</evidence>
<organism evidence="2 3">
    <name type="scientific">Friedmanniomyces simplex</name>
    <dbReference type="NCBI Taxonomy" id="329884"/>
    <lineage>
        <taxon>Eukaryota</taxon>
        <taxon>Fungi</taxon>
        <taxon>Dikarya</taxon>
        <taxon>Ascomycota</taxon>
        <taxon>Pezizomycotina</taxon>
        <taxon>Dothideomycetes</taxon>
        <taxon>Dothideomycetidae</taxon>
        <taxon>Mycosphaerellales</taxon>
        <taxon>Teratosphaeriaceae</taxon>
        <taxon>Friedmanniomyces</taxon>
    </lineage>
</organism>
<evidence type="ECO:0000313" key="3">
    <source>
        <dbReference type="Proteomes" id="UP000309340"/>
    </source>
</evidence>
<dbReference type="InterPro" id="IPR038883">
    <property type="entry name" value="AN11006-like"/>
</dbReference>
<comment type="caution">
    <text evidence="2">The sequence shown here is derived from an EMBL/GenBank/DDBJ whole genome shotgun (WGS) entry which is preliminary data.</text>
</comment>
<dbReference type="PANTHER" id="PTHR42085">
    <property type="entry name" value="F-BOX DOMAIN-CONTAINING PROTEIN"/>
    <property type="match status" value="1"/>
</dbReference>
<dbReference type="AlphaFoldDB" id="A0A4U0VHS8"/>
<reference evidence="2 3" key="1">
    <citation type="submission" date="2017-03" db="EMBL/GenBank/DDBJ databases">
        <title>Genomes of endolithic fungi from Antarctica.</title>
        <authorList>
            <person name="Coleine C."/>
            <person name="Masonjones S."/>
            <person name="Stajich J.E."/>
        </authorList>
    </citation>
    <scope>NUCLEOTIDE SEQUENCE [LARGE SCALE GENOMIC DNA]</scope>
    <source>
        <strain evidence="2 3">CCFEE 5184</strain>
    </source>
</reference>
<protein>
    <submittedName>
        <fullName evidence="2">Uncharacterized protein</fullName>
    </submittedName>
</protein>
<keyword evidence="3" id="KW-1185">Reference proteome</keyword>
<dbReference type="EMBL" id="NAJQ01002148">
    <property type="protein sequence ID" value="TKA48322.1"/>
    <property type="molecule type" value="Genomic_DNA"/>
</dbReference>
<proteinExistence type="predicted"/>
<dbReference type="Proteomes" id="UP000309340">
    <property type="component" value="Unassembled WGS sequence"/>
</dbReference>
<sequence length="243" mass="27332">MADHFPTDEVEHTTRDSDSAEPEATQATAESEPESPFLRTPGELRNEIYRYALLEDDTIKINKHAKPAQPGMLQTNRQCRKEAGDIYYHENTFLFGISHFEASIYVHYFLIFDNNNLSSQIEWCKSSPRRRWCKTTAHVSRSQNWANLLVWLEAYWNHECGGIVGNTGGSSSSQGGGGGHGKANADAKAATHLFAMVKKMMQRKALGWEDAREFLEEAHAALAEIKPRWAWRSGAADMTASLQ</sequence>
<dbReference type="OrthoDB" id="62952at2759"/>
<feature type="region of interest" description="Disordered" evidence="1">
    <location>
        <begin position="1"/>
        <end position="40"/>
    </location>
</feature>
<name>A0A4U0VHS8_9PEZI</name>